<dbReference type="AlphaFoldDB" id="A0A9Q8QIY2"/>
<dbReference type="Proteomes" id="UP000829364">
    <property type="component" value="Chromosome 6"/>
</dbReference>
<dbReference type="EMBL" id="CP086359">
    <property type="protein sequence ID" value="UNI20490.1"/>
    <property type="molecule type" value="Genomic_DNA"/>
</dbReference>
<accession>A0A9Q8QIY2</accession>
<evidence type="ECO:0000256" key="1">
    <source>
        <dbReference type="SAM" id="SignalP"/>
    </source>
</evidence>
<sequence length="198" mass="21176">MKFSTKAVALLSLAARVLGSDIPADGHEEPIAWEVEVRPDEKVTLPGTVQEVRAQLLERNPDWDTTVAPVLAAREAATSIRSRINRRDGDYFPVIQCGVGQAADIQAYLENHIKYLSSLKGKPINGPGGCGRVSCQHSVGVWWCNEHKKNPLELNSWKALSDGLAALRGSCIKEGSGAAGSLSGYRVIIAGADCGKKG</sequence>
<dbReference type="PANTHER" id="PTHR35605:SF1">
    <property type="entry name" value="ECP2 EFFECTOR PROTEIN DOMAIN-CONTAINING PROTEIN-RELATED"/>
    <property type="match status" value="1"/>
</dbReference>
<keyword evidence="1" id="KW-0732">Signal</keyword>
<dbReference type="PANTHER" id="PTHR35605">
    <property type="entry name" value="ECP2 EFFECTOR PROTEIN DOMAIN-CONTAINING PROTEIN-RELATED"/>
    <property type="match status" value="1"/>
</dbReference>
<protein>
    <submittedName>
        <fullName evidence="2">Uncharacterized protein</fullName>
    </submittedName>
</protein>
<evidence type="ECO:0000313" key="2">
    <source>
        <dbReference type="EMBL" id="UNI20490.1"/>
    </source>
</evidence>
<name>A0A9Q8QIY2_9HYPO</name>
<dbReference type="KEGG" id="ptkz:JDV02_006570"/>
<evidence type="ECO:0000313" key="3">
    <source>
        <dbReference type="Proteomes" id="UP000829364"/>
    </source>
</evidence>
<dbReference type="GeneID" id="72068519"/>
<reference evidence="2" key="1">
    <citation type="submission" date="2021-11" db="EMBL/GenBank/DDBJ databases">
        <title>Purpureocillium_takamizusanense_genome.</title>
        <authorList>
            <person name="Nguyen N.-H."/>
        </authorList>
    </citation>
    <scope>NUCLEOTIDE SEQUENCE</scope>
    <source>
        <strain evidence="2">PT3</strain>
    </source>
</reference>
<gene>
    <name evidence="2" type="ORF">JDV02_006570</name>
</gene>
<proteinExistence type="predicted"/>
<dbReference type="RefSeq" id="XP_047843971.1">
    <property type="nucleotide sequence ID" value="XM_047987980.1"/>
</dbReference>
<feature type="chain" id="PRO_5040130494" evidence="1">
    <location>
        <begin position="20"/>
        <end position="198"/>
    </location>
</feature>
<dbReference type="OrthoDB" id="3552888at2759"/>
<feature type="signal peptide" evidence="1">
    <location>
        <begin position="1"/>
        <end position="19"/>
    </location>
</feature>
<keyword evidence="3" id="KW-1185">Reference proteome</keyword>
<organism evidence="2 3">
    <name type="scientific">Purpureocillium takamizusanense</name>
    <dbReference type="NCBI Taxonomy" id="2060973"/>
    <lineage>
        <taxon>Eukaryota</taxon>
        <taxon>Fungi</taxon>
        <taxon>Dikarya</taxon>
        <taxon>Ascomycota</taxon>
        <taxon>Pezizomycotina</taxon>
        <taxon>Sordariomycetes</taxon>
        <taxon>Hypocreomycetidae</taxon>
        <taxon>Hypocreales</taxon>
        <taxon>Ophiocordycipitaceae</taxon>
        <taxon>Purpureocillium</taxon>
    </lineage>
</organism>